<accession>A0A433NLM3</accession>
<dbReference type="AlphaFoldDB" id="A0A433NLM3"/>
<dbReference type="STRING" id="211165.GCA_000317285_00099"/>
<dbReference type="Proteomes" id="UP000268857">
    <property type="component" value="Unassembled WGS sequence"/>
</dbReference>
<keyword evidence="2" id="KW-1185">Reference proteome</keyword>
<dbReference type="RefSeq" id="WP_016877436.1">
    <property type="nucleotide sequence ID" value="NZ_AJLN01000015.1"/>
</dbReference>
<protein>
    <submittedName>
        <fullName evidence="1">Uncharacterized protein</fullName>
    </submittedName>
</protein>
<sequence>MSRAKKWGKHIGRPPSAETAEKFLKKPASQRIIAAINEGLSLRQVADKADVAINTVRKVKTLLERKMLGMNNDFICQLRAELDVWDNSPTECDGHSRILSTILFNKGIEHTIWCGSLQWIGHGQISPHYWIELPNWNCIIDY</sequence>
<proteinExistence type="predicted"/>
<evidence type="ECO:0000313" key="2">
    <source>
        <dbReference type="Proteomes" id="UP000268857"/>
    </source>
</evidence>
<gene>
    <name evidence="1" type="ORF">PCC6912_20740</name>
</gene>
<reference evidence="1 2" key="1">
    <citation type="journal article" date="2019" name="Genome Biol. Evol.">
        <title>Day and night: Metabolic profiles and evolutionary relationships of six axenic non-marine cyanobacteria.</title>
        <authorList>
            <person name="Will S.E."/>
            <person name="Henke P."/>
            <person name="Boedeker C."/>
            <person name="Huang S."/>
            <person name="Brinkmann H."/>
            <person name="Rohde M."/>
            <person name="Jarek M."/>
            <person name="Friedl T."/>
            <person name="Seufert S."/>
            <person name="Schumacher M."/>
            <person name="Overmann J."/>
            <person name="Neumann-Schaal M."/>
            <person name="Petersen J."/>
        </authorList>
    </citation>
    <scope>NUCLEOTIDE SEQUENCE [LARGE SCALE GENOMIC DNA]</scope>
    <source>
        <strain evidence="1 2">PCC 6912</strain>
    </source>
</reference>
<dbReference type="OrthoDB" id="489896at2"/>
<evidence type="ECO:0000313" key="1">
    <source>
        <dbReference type="EMBL" id="RUR83831.1"/>
    </source>
</evidence>
<organism evidence="1 2">
    <name type="scientific">Chlorogloeopsis fritschii PCC 6912</name>
    <dbReference type="NCBI Taxonomy" id="211165"/>
    <lineage>
        <taxon>Bacteria</taxon>
        <taxon>Bacillati</taxon>
        <taxon>Cyanobacteriota</taxon>
        <taxon>Cyanophyceae</taxon>
        <taxon>Nostocales</taxon>
        <taxon>Chlorogloeopsidaceae</taxon>
        <taxon>Chlorogloeopsis</taxon>
    </lineage>
</organism>
<comment type="caution">
    <text evidence="1">The sequence shown here is derived from an EMBL/GenBank/DDBJ whole genome shotgun (WGS) entry which is preliminary data.</text>
</comment>
<dbReference type="EMBL" id="RSCJ01000006">
    <property type="protein sequence ID" value="RUR83831.1"/>
    <property type="molecule type" value="Genomic_DNA"/>
</dbReference>
<name>A0A433NLM3_CHLFR</name>